<accession>A0ABQ1IKQ5</accession>
<dbReference type="NCBIfam" id="TIGR03292">
    <property type="entry name" value="PhnH_redo"/>
    <property type="match status" value="1"/>
</dbReference>
<dbReference type="SUPFAM" id="SSF159709">
    <property type="entry name" value="PhnH-like"/>
    <property type="match status" value="1"/>
</dbReference>
<gene>
    <name evidence="1" type="primary">phnH</name>
    <name evidence="1" type="ORF">GCM10011502_16590</name>
</gene>
<dbReference type="Pfam" id="PF05845">
    <property type="entry name" value="PhnH"/>
    <property type="match status" value="1"/>
</dbReference>
<dbReference type="PIRSF" id="PIRSF020680">
    <property type="entry name" value="PhnH"/>
    <property type="match status" value="1"/>
</dbReference>
<name>A0ABQ1IKQ5_9GAMM</name>
<dbReference type="Gene3D" id="3.40.50.11310">
    <property type="entry name" value="Bacterial phosphonate metabolism protein PhnH"/>
    <property type="match status" value="1"/>
</dbReference>
<evidence type="ECO:0000313" key="1">
    <source>
        <dbReference type="EMBL" id="GGB43948.1"/>
    </source>
</evidence>
<organism evidence="1 2">
    <name type="scientific">Oceanisphaera marina</name>
    <dbReference type="NCBI Taxonomy" id="2017550"/>
    <lineage>
        <taxon>Bacteria</taxon>
        <taxon>Pseudomonadati</taxon>
        <taxon>Pseudomonadota</taxon>
        <taxon>Gammaproteobacteria</taxon>
        <taxon>Aeromonadales</taxon>
        <taxon>Aeromonadaceae</taxon>
        <taxon>Oceanisphaera</taxon>
    </lineage>
</organism>
<dbReference type="EMBL" id="BMKE01000012">
    <property type="protein sequence ID" value="GGB43948.1"/>
    <property type="molecule type" value="Genomic_DNA"/>
</dbReference>
<proteinExistence type="predicted"/>
<dbReference type="Proteomes" id="UP000646152">
    <property type="component" value="Unassembled WGS sequence"/>
</dbReference>
<comment type="caution">
    <text evidence="1">The sequence shown here is derived from an EMBL/GenBank/DDBJ whole genome shotgun (WGS) entry which is preliminary data.</text>
</comment>
<dbReference type="InterPro" id="IPR008772">
    <property type="entry name" value="Phosphonate_metab_PhnH"/>
</dbReference>
<reference evidence="2" key="1">
    <citation type="journal article" date="2019" name="Int. J. Syst. Evol. Microbiol.">
        <title>The Global Catalogue of Microorganisms (GCM) 10K type strain sequencing project: providing services to taxonomists for standard genome sequencing and annotation.</title>
        <authorList>
            <consortium name="The Broad Institute Genomics Platform"/>
            <consortium name="The Broad Institute Genome Sequencing Center for Infectious Disease"/>
            <person name="Wu L."/>
            <person name="Ma J."/>
        </authorList>
    </citation>
    <scope>NUCLEOTIDE SEQUENCE [LARGE SCALE GENOMIC DNA]</scope>
    <source>
        <strain evidence="2">CGMCC 1.15923</strain>
    </source>
</reference>
<evidence type="ECO:0000313" key="2">
    <source>
        <dbReference type="Proteomes" id="UP000646152"/>
    </source>
</evidence>
<sequence>MTMITTAFSDAIHDSQACFRRLLKAMSEPGMRVELDRAGRFGSLSAGCVQTLLTLADSGTRLWLSPALQKDNAVLDNLKFHVAAPLSSDAAEADMAVLAGADLADCGALLSRLPVGSEEYPDQGATLLIETDSLDRGVEVTLSGPGIPDTRRIFLGQVPEALVHFLSERDAAFPLGIDLMLVCDRELVAIPRTTRVEG</sequence>
<dbReference type="InterPro" id="IPR038058">
    <property type="entry name" value="PhnH-like_sp"/>
</dbReference>
<protein>
    <submittedName>
        <fullName evidence="1">Alpha-D-ribose 1-methylphosphonate 5-triphosphate synthase subunit PhnH</fullName>
    </submittedName>
</protein>
<dbReference type="RefSeq" id="WP_188629646.1">
    <property type="nucleotide sequence ID" value="NZ_BMKE01000012.1"/>
</dbReference>
<keyword evidence="2" id="KW-1185">Reference proteome</keyword>